<evidence type="ECO:0000256" key="1">
    <source>
        <dbReference type="SAM" id="Phobius"/>
    </source>
</evidence>
<protein>
    <submittedName>
        <fullName evidence="2">Uncharacterized protein</fullName>
    </submittedName>
</protein>
<comment type="caution">
    <text evidence="2">The sequence shown here is derived from an EMBL/GenBank/DDBJ whole genome shotgun (WGS) entry which is preliminary data.</text>
</comment>
<reference evidence="2 3" key="1">
    <citation type="journal article" date="2024" name="Plant J.">
        <title>Genome sequences and population genomics reveal climatic adaptation and genomic divergence between two closely related sweetgum species.</title>
        <authorList>
            <person name="Xu W.Q."/>
            <person name="Ren C.Q."/>
            <person name="Zhang X.Y."/>
            <person name="Comes H.P."/>
            <person name="Liu X.H."/>
            <person name="Li Y.G."/>
            <person name="Kettle C.J."/>
            <person name="Jalonen R."/>
            <person name="Gaisberger H."/>
            <person name="Ma Y.Z."/>
            <person name="Qiu Y.X."/>
        </authorList>
    </citation>
    <scope>NUCLEOTIDE SEQUENCE [LARGE SCALE GENOMIC DNA]</scope>
    <source>
        <strain evidence="2">Hangzhou</strain>
    </source>
</reference>
<keyword evidence="3" id="KW-1185">Reference proteome</keyword>
<feature type="transmembrane region" description="Helical" evidence="1">
    <location>
        <begin position="68"/>
        <end position="84"/>
    </location>
</feature>
<proteinExistence type="predicted"/>
<keyword evidence="1" id="KW-0472">Membrane</keyword>
<dbReference type="AlphaFoldDB" id="A0AAP0S6Q0"/>
<organism evidence="2 3">
    <name type="scientific">Liquidambar formosana</name>
    <name type="common">Formosan gum</name>
    <dbReference type="NCBI Taxonomy" id="63359"/>
    <lineage>
        <taxon>Eukaryota</taxon>
        <taxon>Viridiplantae</taxon>
        <taxon>Streptophyta</taxon>
        <taxon>Embryophyta</taxon>
        <taxon>Tracheophyta</taxon>
        <taxon>Spermatophyta</taxon>
        <taxon>Magnoliopsida</taxon>
        <taxon>eudicotyledons</taxon>
        <taxon>Gunneridae</taxon>
        <taxon>Pentapetalae</taxon>
        <taxon>Saxifragales</taxon>
        <taxon>Altingiaceae</taxon>
        <taxon>Liquidambar</taxon>
    </lineage>
</organism>
<keyword evidence="1" id="KW-1133">Transmembrane helix</keyword>
<dbReference type="Proteomes" id="UP001415857">
    <property type="component" value="Unassembled WGS sequence"/>
</dbReference>
<keyword evidence="1" id="KW-0812">Transmembrane</keyword>
<accession>A0AAP0S6Q0</accession>
<gene>
    <name evidence="2" type="ORF">L1049_016863</name>
</gene>
<sequence>MKNLEVHEQEEGVISLRKLTRIKEETRVSLCTTQLFSAICPLMISRYAVVQTNAVAAVVNLSLEKTHVLVLVLFLFSSTATVGLKRR</sequence>
<dbReference type="EMBL" id="JBBPBK010000003">
    <property type="protein sequence ID" value="KAK9288407.1"/>
    <property type="molecule type" value="Genomic_DNA"/>
</dbReference>
<feature type="transmembrane region" description="Helical" evidence="1">
    <location>
        <begin position="28"/>
        <end position="48"/>
    </location>
</feature>
<evidence type="ECO:0000313" key="2">
    <source>
        <dbReference type="EMBL" id="KAK9288407.1"/>
    </source>
</evidence>
<evidence type="ECO:0000313" key="3">
    <source>
        <dbReference type="Proteomes" id="UP001415857"/>
    </source>
</evidence>
<name>A0AAP0S6Q0_LIQFO</name>